<feature type="binding site" evidence="2">
    <location>
        <position position="211"/>
    </location>
    <ligand>
        <name>Zn(2+)</name>
        <dbReference type="ChEBI" id="CHEBI:29105"/>
        <label>1</label>
        <note>catalytic</note>
    </ligand>
</feature>
<organism evidence="3 4">
    <name type="scientific">Heyndrickxia camelliae</name>
    <dbReference type="NCBI Taxonomy" id="1707093"/>
    <lineage>
        <taxon>Bacteria</taxon>
        <taxon>Bacillati</taxon>
        <taxon>Bacillota</taxon>
        <taxon>Bacilli</taxon>
        <taxon>Bacillales</taxon>
        <taxon>Bacillaceae</taxon>
        <taxon>Heyndrickxia</taxon>
    </lineage>
</organism>
<feature type="active site" description="Proton donor" evidence="1">
    <location>
        <position position="81"/>
    </location>
</feature>
<sequence length="294" mass="32478">MLVTLNENLKNAEKGNYAVGAFNSPTLESVRAVIEAAEELQAPIILAHAEVHNEIIPLEVMGPILVEFAKRATVPVTVHLDHGSSLEMVKKAIDIGFSSVMIDASHMNYEDNIRIVQEVVAYAHVKNVSVESELGVMTSSGLGGEEMHSELIHGDYYTDPLVAKDFVERTQTDALAASFGTVHGIYITKPNLDFKRLEEIYRNTKRPIVMHGGSGLSEEEYIKAINAGVRKINYYSYAARAGAQAVKEYIEKENNANLFYHDFTVVAKESIKQNVKRVINIFLNKGEVLANGEA</sequence>
<dbReference type="CDD" id="cd00947">
    <property type="entry name" value="TBP_aldolase_IIB"/>
    <property type="match status" value="1"/>
</dbReference>
<evidence type="ECO:0000313" key="4">
    <source>
        <dbReference type="Proteomes" id="UP000233440"/>
    </source>
</evidence>
<dbReference type="NCBIfam" id="TIGR00167">
    <property type="entry name" value="cbbA"/>
    <property type="match status" value="1"/>
</dbReference>
<comment type="cofactor">
    <cofactor evidence="2">
        <name>Zn(2+)</name>
        <dbReference type="ChEBI" id="CHEBI:29105"/>
    </cofactor>
    <text evidence="2">Binds 2 Zn(2+) ions per subunit. One is catalytic and the other provides a structural contribution.</text>
</comment>
<dbReference type="Gene3D" id="3.20.20.70">
    <property type="entry name" value="Aldolase class I"/>
    <property type="match status" value="1"/>
</dbReference>
<dbReference type="PIRSF" id="PIRSF001359">
    <property type="entry name" value="F_bP_aldolase_II"/>
    <property type="match status" value="1"/>
</dbReference>
<feature type="binding site" evidence="2">
    <location>
        <position position="133"/>
    </location>
    <ligand>
        <name>Zn(2+)</name>
        <dbReference type="ChEBI" id="CHEBI:29105"/>
        <label>2</label>
    </ligand>
</feature>
<dbReference type="GO" id="GO:0016832">
    <property type="term" value="F:aldehyde-lyase activity"/>
    <property type="evidence" value="ECO:0007669"/>
    <property type="project" value="InterPro"/>
</dbReference>
<proteinExistence type="predicted"/>
<dbReference type="OrthoDB" id="9803995at2"/>
<dbReference type="InterPro" id="IPR013785">
    <property type="entry name" value="Aldolase_TIM"/>
</dbReference>
<feature type="binding site" evidence="2">
    <location>
        <position position="183"/>
    </location>
    <ligand>
        <name>Zn(2+)</name>
        <dbReference type="ChEBI" id="CHEBI:29105"/>
        <label>1</label>
        <note>catalytic</note>
    </ligand>
</feature>
<evidence type="ECO:0000256" key="1">
    <source>
        <dbReference type="PIRSR" id="PIRSR001359-1"/>
    </source>
</evidence>
<gene>
    <name evidence="3" type="ORF">CWO92_08380</name>
</gene>
<accession>A0A2N3LMG7</accession>
<dbReference type="PANTHER" id="PTHR30304:SF0">
    <property type="entry name" value="D-TAGATOSE-1,6-BISPHOSPHATE ALDOLASE SUBUNIT GATY-RELATED"/>
    <property type="match status" value="1"/>
</dbReference>
<dbReference type="RefSeq" id="WP_101353762.1">
    <property type="nucleotide sequence ID" value="NZ_PIQO01000004.1"/>
</dbReference>
<feature type="binding site" evidence="2">
    <location>
        <position position="103"/>
    </location>
    <ligand>
        <name>Zn(2+)</name>
        <dbReference type="ChEBI" id="CHEBI:29105"/>
        <label>2</label>
    </ligand>
</feature>
<dbReference type="Proteomes" id="UP000233440">
    <property type="component" value="Unassembled WGS sequence"/>
</dbReference>
<keyword evidence="2" id="KW-0862">Zinc</keyword>
<dbReference type="SUPFAM" id="SSF51569">
    <property type="entry name" value="Aldolase"/>
    <property type="match status" value="1"/>
</dbReference>
<keyword evidence="4" id="KW-1185">Reference proteome</keyword>
<dbReference type="AlphaFoldDB" id="A0A2N3LMG7"/>
<dbReference type="Pfam" id="PF01116">
    <property type="entry name" value="F_bP_aldolase"/>
    <property type="match status" value="1"/>
</dbReference>
<protein>
    <submittedName>
        <fullName evidence="3">Ketose-bisphosphate aldolase</fullName>
    </submittedName>
</protein>
<dbReference type="GO" id="GO:0005975">
    <property type="term" value="P:carbohydrate metabolic process"/>
    <property type="evidence" value="ECO:0007669"/>
    <property type="project" value="InterPro"/>
</dbReference>
<feature type="binding site" evidence="2">
    <location>
        <position position="82"/>
    </location>
    <ligand>
        <name>Zn(2+)</name>
        <dbReference type="ChEBI" id="CHEBI:29105"/>
        <label>1</label>
        <note>catalytic</note>
    </ligand>
</feature>
<evidence type="ECO:0000313" key="3">
    <source>
        <dbReference type="EMBL" id="PKR85713.1"/>
    </source>
</evidence>
<dbReference type="PANTHER" id="PTHR30304">
    <property type="entry name" value="D-TAGATOSE-1,6-BISPHOSPHATE ALDOLASE"/>
    <property type="match status" value="1"/>
</dbReference>
<dbReference type="InterPro" id="IPR000771">
    <property type="entry name" value="FBA_II"/>
</dbReference>
<dbReference type="InterPro" id="IPR050246">
    <property type="entry name" value="Class_II_FBP_aldolase"/>
</dbReference>
<dbReference type="EMBL" id="PIQO01000004">
    <property type="protein sequence ID" value="PKR85713.1"/>
    <property type="molecule type" value="Genomic_DNA"/>
</dbReference>
<evidence type="ECO:0000256" key="2">
    <source>
        <dbReference type="PIRSR" id="PIRSR001359-3"/>
    </source>
</evidence>
<dbReference type="GO" id="GO:0008270">
    <property type="term" value="F:zinc ion binding"/>
    <property type="evidence" value="ECO:0007669"/>
    <property type="project" value="InterPro"/>
</dbReference>
<keyword evidence="2" id="KW-0479">Metal-binding</keyword>
<reference evidence="3 4" key="1">
    <citation type="submission" date="2017-11" db="EMBL/GenBank/DDBJ databases">
        <title>Bacillus camelliae sp. nov., isolated from pu'er tea.</title>
        <authorList>
            <person name="Niu L."/>
        </authorList>
    </citation>
    <scope>NUCLEOTIDE SEQUENCE [LARGE SCALE GENOMIC DNA]</scope>
    <source>
        <strain evidence="3 4">7578-1</strain>
    </source>
</reference>
<name>A0A2N3LMG7_9BACI</name>
<comment type="caution">
    <text evidence="3">The sequence shown here is derived from an EMBL/GenBank/DDBJ whole genome shotgun (WGS) entry which is preliminary data.</text>
</comment>